<gene>
    <name evidence="1" type="ORF">IEQ34_019420</name>
</gene>
<comment type="caution">
    <text evidence="1">The sequence shown here is derived from an EMBL/GenBank/DDBJ whole genome shotgun (WGS) entry which is preliminary data.</text>
</comment>
<name>A0AAV7G7B9_DENCH</name>
<organism evidence="1 2">
    <name type="scientific">Dendrobium chrysotoxum</name>
    <name type="common">Orchid</name>
    <dbReference type="NCBI Taxonomy" id="161865"/>
    <lineage>
        <taxon>Eukaryota</taxon>
        <taxon>Viridiplantae</taxon>
        <taxon>Streptophyta</taxon>
        <taxon>Embryophyta</taxon>
        <taxon>Tracheophyta</taxon>
        <taxon>Spermatophyta</taxon>
        <taxon>Magnoliopsida</taxon>
        <taxon>Liliopsida</taxon>
        <taxon>Asparagales</taxon>
        <taxon>Orchidaceae</taxon>
        <taxon>Epidendroideae</taxon>
        <taxon>Malaxideae</taxon>
        <taxon>Dendrobiinae</taxon>
        <taxon>Dendrobium</taxon>
    </lineage>
</organism>
<keyword evidence="2" id="KW-1185">Reference proteome</keyword>
<dbReference type="EMBL" id="JAGFBR010000017">
    <property type="protein sequence ID" value="KAH0452121.1"/>
    <property type="molecule type" value="Genomic_DNA"/>
</dbReference>
<accession>A0AAV7G7B9</accession>
<dbReference type="Proteomes" id="UP000775213">
    <property type="component" value="Unassembled WGS sequence"/>
</dbReference>
<evidence type="ECO:0000313" key="2">
    <source>
        <dbReference type="Proteomes" id="UP000775213"/>
    </source>
</evidence>
<reference evidence="1 2" key="1">
    <citation type="journal article" date="2021" name="Hortic Res">
        <title>Chromosome-scale assembly of the Dendrobium chrysotoxum genome enhances the understanding of orchid evolution.</title>
        <authorList>
            <person name="Zhang Y."/>
            <person name="Zhang G.Q."/>
            <person name="Zhang D."/>
            <person name="Liu X.D."/>
            <person name="Xu X.Y."/>
            <person name="Sun W.H."/>
            <person name="Yu X."/>
            <person name="Zhu X."/>
            <person name="Wang Z.W."/>
            <person name="Zhao X."/>
            <person name="Zhong W.Y."/>
            <person name="Chen H."/>
            <person name="Yin W.L."/>
            <person name="Huang T."/>
            <person name="Niu S.C."/>
            <person name="Liu Z.J."/>
        </authorList>
    </citation>
    <scope>NUCLEOTIDE SEQUENCE [LARGE SCALE GENOMIC DNA]</scope>
    <source>
        <strain evidence="1">Lindl</strain>
    </source>
</reference>
<protein>
    <submittedName>
        <fullName evidence="1">Uncharacterized protein</fullName>
    </submittedName>
</protein>
<evidence type="ECO:0000313" key="1">
    <source>
        <dbReference type="EMBL" id="KAH0452121.1"/>
    </source>
</evidence>
<proteinExistence type="predicted"/>
<dbReference type="AlphaFoldDB" id="A0AAV7G7B9"/>
<sequence>MKGGGGEKERSWKLTCRRPPPEFFPATVDLLLVHRPSPDFHLFANYRRTSASLSTTAEFFPATIRLSTQQFGVVCGKLITDWRTTFAPTSKGQEVSIGSVICDPGFDSSMKWLNLSIGVYRKVVSLNLYCRVIL</sequence>